<dbReference type="Proteomes" id="UP000238823">
    <property type="component" value="Unassembled WGS sequence"/>
</dbReference>
<dbReference type="Gene3D" id="2.30.110.50">
    <property type="match status" value="1"/>
</dbReference>
<proteinExistence type="inferred from homology"/>
<comment type="similarity">
    <text evidence="2">Belongs to the VgrG protein family.</text>
</comment>
<organism evidence="7 8">
    <name type="scientific">Enhygromyxa salina</name>
    <dbReference type="NCBI Taxonomy" id="215803"/>
    <lineage>
        <taxon>Bacteria</taxon>
        <taxon>Pseudomonadati</taxon>
        <taxon>Myxococcota</taxon>
        <taxon>Polyangia</taxon>
        <taxon>Nannocystales</taxon>
        <taxon>Nannocystaceae</taxon>
        <taxon>Enhygromyxa</taxon>
    </lineage>
</organism>
<dbReference type="AlphaFoldDB" id="A0A2S9YM83"/>
<dbReference type="EMBL" id="PVNL01000079">
    <property type="protein sequence ID" value="PRQ06205.1"/>
    <property type="molecule type" value="Genomic_DNA"/>
</dbReference>
<evidence type="ECO:0000313" key="7">
    <source>
        <dbReference type="EMBL" id="PRQ06205.1"/>
    </source>
</evidence>
<evidence type="ECO:0000259" key="6">
    <source>
        <dbReference type="Pfam" id="PF22178"/>
    </source>
</evidence>
<dbReference type="NCBIfam" id="TIGR01646">
    <property type="entry name" value="vgr_GE"/>
    <property type="match status" value="1"/>
</dbReference>
<keyword evidence="3" id="KW-0964">Secreted</keyword>
<evidence type="ECO:0000256" key="4">
    <source>
        <dbReference type="SAM" id="MobiDB-lite"/>
    </source>
</evidence>
<feature type="domain" description="Gp5/Type VI secretion system Vgr C-terminal trimerisation" evidence="6">
    <location>
        <begin position="502"/>
        <end position="596"/>
    </location>
</feature>
<protein>
    <submittedName>
        <fullName evidence="7">Phage-related baseplate assembly protein</fullName>
    </submittedName>
</protein>
<dbReference type="Gene3D" id="4.10.220.110">
    <property type="match status" value="1"/>
</dbReference>
<dbReference type="NCBIfam" id="TIGR03361">
    <property type="entry name" value="VI_Rhs_Vgr"/>
    <property type="match status" value="1"/>
</dbReference>
<dbReference type="SUPFAM" id="SSF69279">
    <property type="entry name" value="Phage tail proteins"/>
    <property type="match status" value="2"/>
</dbReference>
<dbReference type="GO" id="GO:0005576">
    <property type="term" value="C:extracellular region"/>
    <property type="evidence" value="ECO:0007669"/>
    <property type="project" value="UniProtKB-SubCell"/>
</dbReference>
<evidence type="ECO:0000256" key="3">
    <source>
        <dbReference type="ARBA" id="ARBA00022525"/>
    </source>
</evidence>
<sequence length="1170" mass="127996">MTTSDDAAKRLHPVHVELWCPNGPDLPWHVMELRGEEALARPFEFELALFCEDAGADFEAALGADAELLIERGGLSRICYGVIVEVEVEVSVLGAPEHQGVRVRLRLAPAFRLLEQEVDTRFHAGQTALEILAERLGEGLARYGRRVDFESRIAGSYDRRDYCVQFRESTFDFCSRLMEEEGIAYVFVPDSGGQRELMVLVDNNEAYAAVELLAPEPLTIVSHAPDELDHESLLRLDWRGRRTPNRVLTRGYNYKLPRRVDEGIAEAFEHHNPDVRKFALDGERRQIIDDPVNDPEAQTFDGSGLDQRGRQARVLLQGLVVDGNVGRGHSNATGFAAGGVFELAEPRAPLESELLLIGVVHQAKREDGQPASYTYANRFECVPRATPFRPALRTLKPRVHGVQTGVVVGPGDDEVHTDALGRVRVRFHADRRAGSDEQSSCWIRVAQVWAGPGYGAMVIPRVGMEVVVSFVDGNPDCPLITGCVYNGENAPPRPLPTELSRSTFKSSSTPGGDGFNELMVEDAKGREQIFVHAQRRMDTRVRTAAYETVGANKELHVGPAGDGETDSGDFNSMIRHNLNERVEGSRYELTGEEQHHVRGDVFERLANHKYNAEDAALNMVNLTVGVSGTSGHAANNLVLSGSELLSMQAGERVVIESNNHLDLKVGDSFITISHAGIDIVGPMIRLNSGGESSSALSPGKIGDFDLYTPVYADVADDGRPGGGGGASSGRSAKRSNQPITVNPHEVPPLVPPRKPPPPSPASKPDQPEDERALIGIAWSKPEVWCSVATQLVGGFDRSGADRTERLVLGDGVDGSELNATQSQLGTGLTFSVPVTIQGLLPRSVGDTLESERPIVATLAGHRTPVPVQLKFLTELPAYRYKSGFGRFSVWMENGAGYIGGTIPFVRGWMYYIVDLTDFVDDMRGRIGGKINGHRNWWYAKKRRGEEPLKGAAKAGDLYYWDGNAWLNVPMLWASPIGTRCLGFAVWRENGEVKTQYGKMPWPDPVPTDWPATNVAELPAKLAAWVAAIENAWSEKFKLKRVTCHAETACCSHQLFCRADFEEVLVKERGVIVVAANSARANDSAWRWDMDDDTAAHEFGHHLGNPDEYPGAGTVDPTVNGDGATAGIDHDGLMGGGRTVRSRYFGTVTLAFGLAAREALGVPFMFNFKVQ</sequence>
<dbReference type="PANTHER" id="PTHR32305:SF15">
    <property type="entry name" value="PROTEIN RHSA-RELATED"/>
    <property type="match status" value="1"/>
</dbReference>
<dbReference type="InterPro" id="IPR017847">
    <property type="entry name" value="T6SS_RhsGE_Vgr_subset"/>
</dbReference>
<evidence type="ECO:0000259" key="5">
    <source>
        <dbReference type="Pfam" id="PF04717"/>
    </source>
</evidence>
<dbReference type="Pfam" id="PF04717">
    <property type="entry name" value="Phage_base_V"/>
    <property type="match status" value="1"/>
</dbReference>
<dbReference type="SUPFAM" id="SSF69349">
    <property type="entry name" value="Phage fibre proteins"/>
    <property type="match status" value="1"/>
</dbReference>
<dbReference type="Gene3D" id="3.55.50.10">
    <property type="entry name" value="Baseplate protein-like domains"/>
    <property type="match status" value="1"/>
</dbReference>
<dbReference type="InterPro" id="IPR037026">
    <property type="entry name" value="Vgr_OB-fold_dom_sf"/>
</dbReference>
<dbReference type="PANTHER" id="PTHR32305">
    <property type="match status" value="1"/>
</dbReference>
<name>A0A2S9YM83_9BACT</name>
<feature type="region of interest" description="Disordered" evidence="4">
    <location>
        <begin position="715"/>
        <end position="768"/>
    </location>
</feature>
<feature type="compositionally biased region" description="Pro residues" evidence="4">
    <location>
        <begin position="745"/>
        <end position="761"/>
    </location>
</feature>
<dbReference type="InterPro" id="IPR006533">
    <property type="entry name" value="T6SS_Vgr_RhsGE"/>
</dbReference>
<gene>
    <name evidence="7" type="ORF">ENSA7_40530</name>
</gene>
<evidence type="ECO:0000313" key="8">
    <source>
        <dbReference type="Proteomes" id="UP000238823"/>
    </source>
</evidence>
<dbReference type="InterPro" id="IPR054030">
    <property type="entry name" value="Gp5_Vgr_C"/>
</dbReference>
<dbReference type="SUPFAM" id="SSF69255">
    <property type="entry name" value="gp5 N-terminal domain-like"/>
    <property type="match status" value="1"/>
</dbReference>
<dbReference type="Pfam" id="PF22178">
    <property type="entry name" value="Gp5_trimer_C"/>
    <property type="match status" value="1"/>
</dbReference>
<reference evidence="7 8" key="1">
    <citation type="submission" date="2018-03" db="EMBL/GenBank/DDBJ databases">
        <title>Draft Genome Sequences of the Obligatory Marine Myxobacteria Enhygromyxa salina SWB007.</title>
        <authorList>
            <person name="Poehlein A."/>
            <person name="Moghaddam J.A."/>
            <person name="Harms H."/>
            <person name="Alanjari M."/>
            <person name="Koenig G.M."/>
            <person name="Daniel R."/>
            <person name="Schaeberle T.F."/>
        </authorList>
    </citation>
    <scope>NUCLEOTIDE SEQUENCE [LARGE SCALE GENOMIC DNA]</scope>
    <source>
        <strain evidence="7 8">SWB007</strain>
    </source>
</reference>
<feature type="domain" description="Gp5/Type VI secretion system Vgr protein OB-fold" evidence="5">
    <location>
        <begin position="416"/>
        <end position="485"/>
    </location>
</feature>
<dbReference type="InterPro" id="IPR050708">
    <property type="entry name" value="T6SS_VgrG/RHS"/>
</dbReference>
<accession>A0A2S9YM83</accession>
<comment type="subcellular location">
    <subcellularLocation>
        <location evidence="1">Secreted</location>
    </subcellularLocation>
</comment>
<comment type="caution">
    <text evidence="7">The sequence shown here is derived from an EMBL/GenBank/DDBJ whole genome shotgun (WGS) entry which is preliminary data.</text>
</comment>
<evidence type="ECO:0000256" key="2">
    <source>
        <dbReference type="ARBA" id="ARBA00005558"/>
    </source>
</evidence>
<dbReference type="InterPro" id="IPR006531">
    <property type="entry name" value="Gp5/Vgr_OB"/>
</dbReference>
<evidence type="ECO:0000256" key="1">
    <source>
        <dbReference type="ARBA" id="ARBA00004613"/>
    </source>
</evidence>
<dbReference type="Gene3D" id="2.40.50.230">
    <property type="entry name" value="Gp5 N-terminal domain"/>
    <property type="match status" value="1"/>
</dbReference>
<dbReference type="Pfam" id="PF05954">
    <property type="entry name" value="Phage_GPD"/>
    <property type="match status" value="1"/>
</dbReference>